<dbReference type="GO" id="GO:0030992">
    <property type="term" value="C:intraciliary transport particle B"/>
    <property type="evidence" value="ECO:0007669"/>
    <property type="project" value="TreeGrafter"/>
</dbReference>
<organism evidence="7 8">
    <name type="scientific">Portunus trituberculatus</name>
    <name type="common">Swimming crab</name>
    <name type="synonym">Neptunus trituberculatus</name>
    <dbReference type="NCBI Taxonomy" id="210409"/>
    <lineage>
        <taxon>Eukaryota</taxon>
        <taxon>Metazoa</taxon>
        <taxon>Ecdysozoa</taxon>
        <taxon>Arthropoda</taxon>
        <taxon>Crustacea</taxon>
        <taxon>Multicrustacea</taxon>
        <taxon>Malacostraca</taxon>
        <taxon>Eumalacostraca</taxon>
        <taxon>Eucarida</taxon>
        <taxon>Decapoda</taxon>
        <taxon>Pleocyemata</taxon>
        <taxon>Brachyura</taxon>
        <taxon>Eubrachyura</taxon>
        <taxon>Portunoidea</taxon>
        <taxon>Portunidae</taxon>
        <taxon>Portuninae</taxon>
        <taxon>Portunus</taxon>
    </lineage>
</organism>
<protein>
    <submittedName>
        <fullName evidence="7">Intraflagellar transport protein 172</fullName>
    </submittedName>
</protein>
<accession>A0A5B7E4R0</accession>
<reference evidence="7 8" key="1">
    <citation type="submission" date="2019-05" db="EMBL/GenBank/DDBJ databases">
        <title>Another draft genome of Portunus trituberculatus and its Hox gene families provides insights of decapod evolution.</title>
        <authorList>
            <person name="Jeong J.-H."/>
            <person name="Song I."/>
            <person name="Kim S."/>
            <person name="Choi T."/>
            <person name="Kim D."/>
            <person name="Ryu S."/>
            <person name="Kim W."/>
        </authorList>
    </citation>
    <scope>NUCLEOTIDE SEQUENCE [LARGE SCALE GENOMIC DNA]</scope>
    <source>
        <tissue evidence="7">Muscle</tissue>
    </source>
</reference>
<keyword evidence="4" id="KW-0969">Cilium</keyword>
<comment type="caution">
    <text evidence="7">The sequence shown here is derived from an EMBL/GenBank/DDBJ whole genome shotgun (WGS) entry which is preliminary data.</text>
</comment>
<dbReference type="Proteomes" id="UP000324222">
    <property type="component" value="Unassembled WGS sequence"/>
</dbReference>
<dbReference type="InterPro" id="IPR011990">
    <property type="entry name" value="TPR-like_helical_dom_sf"/>
</dbReference>
<dbReference type="Gene3D" id="1.25.40.470">
    <property type="match status" value="1"/>
</dbReference>
<dbReference type="GO" id="GO:0036064">
    <property type="term" value="C:ciliary basal body"/>
    <property type="evidence" value="ECO:0007669"/>
    <property type="project" value="TreeGrafter"/>
</dbReference>
<evidence type="ECO:0000259" key="6">
    <source>
        <dbReference type="Pfam" id="PF23387"/>
    </source>
</evidence>
<evidence type="ECO:0000256" key="4">
    <source>
        <dbReference type="ARBA" id="ARBA00023069"/>
    </source>
</evidence>
<keyword evidence="2" id="KW-0853">WD repeat</keyword>
<dbReference type="PANTHER" id="PTHR15722">
    <property type="entry name" value="IFT140/172-RELATED"/>
    <property type="match status" value="1"/>
</dbReference>
<dbReference type="OrthoDB" id="2186662at2759"/>
<evidence type="ECO:0000313" key="8">
    <source>
        <dbReference type="Proteomes" id="UP000324222"/>
    </source>
</evidence>
<proteinExistence type="predicted"/>
<dbReference type="PANTHER" id="PTHR15722:SF2">
    <property type="entry name" value="INTRAFLAGELLAR TRANSPORT PROTEIN 172 HOMOLOG"/>
    <property type="match status" value="1"/>
</dbReference>
<keyword evidence="3" id="KW-0677">Repeat</keyword>
<comment type="subcellular location">
    <subcellularLocation>
        <location evidence="1">Cell projection</location>
        <location evidence="1">Cilium</location>
    </subcellularLocation>
</comment>
<evidence type="ECO:0000256" key="2">
    <source>
        <dbReference type="ARBA" id="ARBA00022574"/>
    </source>
</evidence>
<dbReference type="Pfam" id="PF23387">
    <property type="entry name" value="TPR_IFT80_172"/>
    <property type="match status" value="1"/>
</dbReference>
<evidence type="ECO:0000256" key="5">
    <source>
        <dbReference type="ARBA" id="ARBA00023273"/>
    </source>
</evidence>
<evidence type="ECO:0000256" key="1">
    <source>
        <dbReference type="ARBA" id="ARBA00004138"/>
    </source>
</evidence>
<name>A0A5B7E4R0_PORTR</name>
<keyword evidence="8" id="KW-1185">Reference proteome</keyword>
<dbReference type="GO" id="GO:0005930">
    <property type="term" value="C:axoneme"/>
    <property type="evidence" value="ECO:0007669"/>
    <property type="project" value="TreeGrafter"/>
</dbReference>
<evidence type="ECO:0000256" key="3">
    <source>
        <dbReference type="ARBA" id="ARBA00022737"/>
    </source>
</evidence>
<sequence length="174" mass="19794">MDHYEVQARLAILEQQFKTAESIYLDNNQLDAAMEMYQDLHKWDEAVQLAEIKGHPDVESLRRAHTQWLLDTHQEERAGQLKEAEGDFSAAINMYLKAGMPAKASRLATSVTELREDPEMISRIATALLKADLFEQAGELHEKVGQQQKALESYRKGHAYSRAVELARHMFPSG</sequence>
<dbReference type="SUPFAM" id="SSF48452">
    <property type="entry name" value="TPR-like"/>
    <property type="match status" value="1"/>
</dbReference>
<feature type="domain" description="IFT80/172/WDR35 TPR" evidence="6">
    <location>
        <begin position="7"/>
        <end position="86"/>
    </location>
</feature>
<dbReference type="GO" id="GO:0042073">
    <property type="term" value="P:intraciliary transport"/>
    <property type="evidence" value="ECO:0007669"/>
    <property type="project" value="TreeGrafter"/>
</dbReference>
<evidence type="ECO:0000313" key="7">
    <source>
        <dbReference type="EMBL" id="MPC28982.1"/>
    </source>
</evidence>
<dbReference type="InterPro" id="IPR056157">
    <property type="entry name" value="TPR_IFT80_172_dom"/>
</dbReference>
<keyword evidence="5" id="KW-0966">Cell projection</keyword>
<dbReference type="AlphaFoldDB" id="A0A5B7E4R0"/>
<dbReference type="EMBL" id="VSRR010001997">
    <property type="protein sequence ID" value="MPC28982.1"/>
    <property type="molecule type" value="Genomic_DNA"/>
</dbReference>
<keyword evidence="7" id="KW-0282">Flagellum</keyword>
<gene>
    <name evidence="7" type="primary">IFT172_3</name>
    <name evidence="7" type="ORF">E2C01_022199</name>
</gene>